<dbReference type="EMBL" id="JASBWS010000038">
    <property type="protein sequence ID" value="KAJ9107086.1"/>
    <property type="molecule type" value="Genomic_DNA"/>
</dbReference>
<sequence>MSSEGSAVHNERSRKSQTHRKDDLASPLSRVSDANLICISRLYSPYPTLKIPPALLPSLTHPLTPSFPHPPLSSAPPTDPHTQETSPRLLLSILATAIYLGYNPLIRESLAAVLASLSPWSVVRYLEFAIGRGVGDGEEEDGPAVGMERVAVRYDPDAQDRESLRTVASTIGRAASIKSTLPRTASPESVDVKKESCATAQEKHEDASYTPPRYFYGFAGEKIGQACVSWLCRWGVDILPIEEEMAAMHFPAVEDQRETSLVGRMRGISLSDARTGKRTASGHAHRSSWAHTTATPDASAISTLRIWARGGLPAEWVMIVISSDAFWVRNEMERYAFAKRVVALRSAEGDVEDIDEDDEEELGRIFETGIHYSHMTFDQLSQLSVDINPATGLPYVPLGVLQAALWASSDYQGKITAYRPDGTTAKGETQVPRNGVALTTKELCELAAPSSASIGRKTWLSPSAESSRRARARSSSPAPVLHDLGPALSGTPLGPFTSALDRPFWPVPTDETRRIGDAVNAMNELNPTTGLPDLGPRREGDSPTKAPHDPGVLSGAVDDPYFGFSSPIRTGREILAASQRGMAGKQYDDDALWTKYEPFRFSVEFWGIDKLGEKERAYSHTVFHAGSYFNIYVQTIRKKDKGVQLGIYLHRQSLLEPVPFPSSSRTPSIAPRPHTMAGTDDNMSSMSWNASPGNTTPVGANPHSQPTSNPLTIQRTMSVTPVGSMPRSMSPTGALSDDEGMGRSNGAEPPSAERFTDRYWARSKRDENHQKGLHAPYRDQRKTAKVFFSISCASAMGTALTRFSSGPDVFTISQSWGWKSSSLRSQEYLSSYPAPQTQLPPTTSITFADELDPYSPTLERAARPRVNRARSGPSISFQTNPLLDGAPNLGERLDQGVLGWISDPIEPILDGASKSGDAQKSGFEQWTLKDLRSLRATVVMGVL</sequence>
<name>A0ACC2W7T1_9TREE</name>
<proteinExistence type="predicted"/>
<reference evidence="1" key="1">
    <citation type="submission" date="2023-04" db="EMBL/GenBank/DDBJ databases">
        <title>Draft Genome sequencing of Naganishia species isolated from polar environments using Oxford Nanopore Technology.</title>
        <authorList>
            <person name="Leo P."/>
            <person name="Venkateswaran K."/>
        </authorList>
    </citation>
    <scope>NUCLEOTIDE SEQUENCE</scope>
    <source>
        <strain evidence="1">MNA-CCFEE 5262</strain>
    </source>
</reference>
<comment type="caution">
    <text evidence="1">The sequence shown here is derived from an EMBL/GenBank/DDBJ whole genome shotgun (WGS) entry which is preliminary data.</text>
</comment>
<dbReference type="Proteomes" id="UP001230649">
    <property type="component" value="Unassembled WGS sequence"/>
</dbReference>
<gene>
    <name evidence="1" type="ORF">QFC20_003811</name>
</gene>
<keyword evidence="2" id="KW-1185">Reference proteome</keyword>
<accession>A0ACC2W7T1</accession>
<evidence type="ECO:0000313" key="2">
    <source>
        <dbReference type="Proteomes" id="UP001230649"/>
    </source>
</evidence>
<evidence type="ECO:0000313" key="1">
    <source>
        <dbReference type="EMBL" id="KAJ9107086.1"/>
    </source>
</evidence>
<organism evidence="1 2">
    <name type="scientific">Naganishia adeliensis</name>
    <dbReference type="NCBI Taxonomy" id="92952"/>
    <lineage>
        <taxon>Eukaryota</taxon>
        <taxon>Fungi</taxon>
        <taxon>Dikarya</taxon>
        <taxon>Basidiomycota</taxon>
        <taxon>Agaricomycotina</taxon>
        <taxon>Tremellomycetes</taxon>
        <taxon>Filobasidiales</taxon>
        <taxon>Filobasidiaceae</taxon>
        <taxon>Naganishia</taxon>
    </lineage>
</organism>
<protein>
    <submittedName>
        <fullName evidence="1">Uncharacterized protein</fullName>
    </submittedName>
</protein>